<evidence type="ECO:0000313" key="2">
    <source>
        <dbReference type="EMBL" id="MBD1222143.1"/>
    </source>
</evidence>
<name>A0ABR7VKC5_VIRHA</name>
<accession>A0ABR7VKC5</accession>
<keyword evidence="3" id="KW-1185">Reference proteome</keyword>
<sequence length="62" mass="7037">MEEIATWVNVIVVISLILCFYFTLTFFENLPKGDERVSKQLKVAAMICFGIAFLLPLLLSLL</sequence>
<feature type="transmembrane region" description="Helical" evidence="1">
    <location>
        <begin position="6"/>
        <end position="27"/>
    </location>
</feature>
<comment type="caution">
    <text evidence="2">The sequence shown here is derived from an EMBL/GenBank/DDBJ whole genome shotgun (WGS) entry which is preliminary data.</text>
</comment>
<organism evidence="2 3">
    <name type="scientific">Virgibacillus halodenitrificans</name>
    <name type="common">Bacillus halodenitrificans</name>
    <dbReference type="NCBI Taxonomy" id="1482"/>
    <lineage>
        <taxon>Bacteria</taxon>
        <taxon>Bacillati</taxon>
        <taxon>Bacillota</taxon>
        <taxon>Bacilli</taxon>
        <taxon>Bacillales</taxon>
        <taxon>Bacillaceae</taxon>
        <taxon>Virgibacillus</taxon>
    </lineage>
</organism>
<dbReference type="EMBL" id="JACWEZ010000002">
    <property type="protein sequence ID" value="MBD1222143.1"/>
    <property type="molecule type" value="Genomic_DNA"/>
</dbReference>
<keyword evidence="1" id="KW-0812">Transmembrane</keyword>
<evidence type="ECO:0000313" key="3">
    <source>
        <dbReference type="Proteomes" id="UP000621631"/>
    </source>
</evidence>
<evidence type="ECO:0000256" key="1">
    <source>
        <dbReference type="SAM" id="Phobius"/>
    </source>
</evidence>
<keyword evidence="1" id="KW-1133">Transmembrane helix</keyword>
<feature type="transmembrane region" description="Helical" evidence="1">
    <location>
        <begin position="43"/>
        <end position="61"/>
    </location>
</feature>
<reference evidence="2 3" key="1">
    <citation type="submission" date="2020-09" db="EMBL/GenBank/DDBJ databases">
        <title>Draft Genome Sequences of Oil-Oxidizing Bacteria Halomonas titanicae, Marinobacter lutaoensis, and Virgibacillus halodenitrificans Isolated from Highly Saline Environments.</title>
        <authorList>
            <person name="Grouzdev D.S."/>
            <person name="Sokolova D.S."/>
            <person name="Semenova E.M."/>
            <person name="Borzenkov I.A."/>
            <person name="Bidzhieva S.K."/>
            <person name="Poltaraus A.B."/>
            <person name="Nazina T.N."/>
        </authorList>
    </citation>
    <scope>NUCLEOTIDE SEQUENCE [LARGE SCALE GENOMIC DNA]</scope>
    <source>
        <strain evidence="2 3">VKM B-3472D</strain>
    </source>
</reference>
<dbReference type="RefSeq" id="WP_189777525.1">
    <property type="nucleotide sequence ID" value="NZ_JACWEZ010000002.1"/>
</dbReference>
<proteinExistence type="predicted"/>
<dbReference type="Proteomes" id="UP000621631">
    <property type="component" value="Unassembled WGS sequence"/>
</dbReference>
<protein>
    <submittedName>
        <fullName evidence="2">Uncharacterized protein</fullName>
    </submittedName>
</protein>
<gene>
    <name evidence="2" type="ORF">IC602_05940</name>
</gene>
<keyword evidence="1" id="KW-0472">Membrane</keyword>